<comment type="similarity">
    <text evidence="1 2">Belongs to the phD/YefM antitoxin family.</text>
</comment>
<dbReference type="SUPFAM" id="SSF143120">
    <property type="entry name" value="YefM-like"/>
    <property type="match status" value="1"/>
</dbReference>
<sequence>MQKVIGVTELQRRFRAVLDEVVKQGVFYVLTRGSRPEAVLIPYETFLRYQELEEKEVLARLDRLLARLAEQNAARSDEEVAADVEAALAEARR</sequence>
<comment type="caution">
    <text evidence="3">The sequence shown here is derived from an EMBL/GenBank/DDBJ whole genome shotgun (WGS) entry which is preliminary data.</text>
</comment>
<dbReference type="InterPro" id="IPR036165">
    <property type="entry name" value="YefM-like_sf"/>
</dbReference>
<protein>
    <recommendedName>
        <fullName evidence="2">Antitoxin</fullName>
    </recommendedName>
</protein>
<dbReference type="NCBIfam" id="TIGR01552">
    <property type="entry name" value="phd_fam"/>
    <property type="match status" value="1"/>
</dbReference>
<dbReference type="AlphaFoldDB" id="A0A2H5Y3U2"/>
<dbReference type="Gene3D" id="3.40.1620.10">
    <property type="entry name" value="YefM-like domain"/>
    <property type="match status" value="1"/>
</dbReference>
<proteinExistence type="inferred from homology"/>
<organism evidence="3 4">
    <name type="scientific">Candidatus Thermoflexus japonica</name>
    <dbReference type="NCBI Taxonomy" id="2035417"/>
    <lineage>
        <taxon>Bacteria</taxon>
        <taxon>Bacillati</taxon>
        <taxon>Chloroflexota</taxon>
        <taxon>Thermoflexia</taxon>
        <taxon>Thermoflexales</taxon>
        <taxon>Thermoflexaceae</taxon>
        <taxon>Thermoflexus</taxon>
    </lineage>
</organism>
<reference evidence="4" key="1">
    <citation type="submission" date="2017-09" db="EMBL/GenBank/DDBJ databases">
        <title>Metaegenomics of thermophilic ammonia-oxidizing enrichment culture.</title>
        <authorList>
            <person name="Kato S."/>
            <person name="Suzuki K."/>
        </authorList>
    </citation>
    <scope>NUCLEOTIDE SEQUENCE [LARGE SCALE GENOMIC DNA]</scope>
</reference>
<gene>
    <name evidence="3" type="ORF">HRbin22_00347</name>
</gene>
<evidence type="ECO:0000256" key="2">
    <source>
        <dbReference type="RuleBase" id="RU362080"/>
    </source>
</evidence>
<name>A0A2H5Y3U2_9CHLR</name>
<dbReference type="Proteomes" id="UP000236642">
    <property type="component" value="Unassembled WGS sequence"/>
</dbReference>
<comment type="function">
    <text evidence="2">Antitoxin component of a type II toxin-antitoxin (TA) system.</text>
</comment>
<evidence type="ECO:0000313" key="3">
    <source>
        <dbReference type="EMBL" id="GBD08115.1"/>
    </source>
</evidence>
<evidence type="ECO:0000313" key="4">
    <source>
        <dbReference type="Proteomes" id="UP000236642"/>
    </source>
</evidence>
<accession>A0A2H5Y3U2</accession>
<dbReference type="Pfam" id="PF02604">
    <property type="entry name" value="PhdYeFM_antitox"/>
    <property type="match status" value="1"/>
</dbReference>
<evidence type="ECO:0000256" key="1">
    <source>
        <dbReference type="ARBA" id="ARBA00009981"/>
    </source>
</evidence>
<dbReference type="EMBL" id="BEHY01000004">
    <property type="protein sequence ID" value="GBD08115.1"/>
    <property type="molecule type" value="Genomic_DNA"/>
</dbReference>
<dbReference type="InterPro" id="IPR006442">
    <property type="entry name" value="Antitoxin_Phd/YefM"/>
</dbReference>